<protein>
    <submittedName>
        <fullName evidence="1">Uncharacterized protein</fullName>
    </submittedName>
</protein>
<dbReference type="RefSeq" id="XP_004997099.1">
    <property type="nucleotide sequence ID" value="XM_004997042.1"/>
</dbReference>
<dbReference type="KEGG" id="sre:PTSG_01129"/>
<gene>
    <name evidence="1" type="ORF">PTSG_01129</name>
</gene>
<accession>F2U0W4</accession>
<evidence type="ECO:0000313" key="2">
    <source>
        <dbReference type="Proteomes" id="UP000007799"/>
    </source>
</evidence>
<proteinExistence type="predicted"/>
<dbReference type="EMBL" id="GL832958">
    <property type="protein sequence ID" value="EGD80538.1"/>
    <property type="molecule type" value="Genomic_DNA"/>
</dbReference>
<keyword evidence="2" id="KW-1185">Reference proteome</keyword>
<dbReference type="InterPro" id="IPR032675">
    <property type="entry name" value="LRR_dom_sf"/>
</dbReference>
<reference evidence="1" key="1">
    <citation type="submission" date="2009-08" db="EMBL/GenBank/DDBJ databases">
        <title>Annotation of Salpingoeca rosetta.</title>
        <authorList>
            <consortium name="The Broad Institute Genome Sequencing Platform"/>
            <person name="Russ C."/>
            <person name="Cuomo C."/>
            <person name="Burger G."/>
            <person name="Gray M.W."/>
            <person name="Holland P.W.H."/>
            <person name="King N."/>
            <person name="Lang F.B.F."/>
            <person name="Roger A.J."/>
            <person name="Ruiz-Trillo I."/>
            <person name="Young S.K."/>
            <person name="Zeng Q."/>
            <person name="Gargeya S."/>
            <person name="Alvarado L."/>
            <person name="Berlin A."/>
            <person name="Chapman S.B."/>
            <person name="Chen Z."/>
            <person name="Freedman E."/>
            <person name="Gellesch M."/>
            <person name="Goldberg J."/>
            <person name="Griggs A."/>
            <person name="Gujja S."/>
            <person name="Heilman E."/>
            <person name="Heiman D."/>
            <person name="Howarth C."/>
            <person name="Mehta T."/>
            <person name="Neiman D."/>
            <person name="Pearson M."/>
            <person name="Roberts A."/>
            <person name="Saif S."/>
            <person name="Shea T."/>
            <person name="Shenoy N."/>
            <person name="Sisk P."/>
            <person name="Stolte C."/>
            <person name="Sykes S."/>
            <person name="White J."/>
            <person name="Yandava C."/>
            <person name="Haas B."/>
            <person name="Nusbaum C."/>
            <person name="Birren B."/>
        </authorList>
    </citation>
    <scope>NUCLEOTIDE SEQUENCE [LARGE SCALE GENOMIC DNA]</scope>
    <source>
        <strain evidence="1">ATCC 50818</strain>
    </source>
</reference>
<evidence type="ECO:0000313" key="1">
    <source>
        <dbReference type="EMBL" id="EGD80538.1"/>
    </source>
</evidence>
<dbReference type="AlphaFoldDB" id="F2U0W4"/>
<name>F2U0W4_SALR5</name>
<dbReference type="Proteomes" id="UP000007799">
    <property type="component" value="Unassembled WGS sequence"/>
</dbReference>
<organism evidence="2">
    <name type="scientific">Salpingoeca rosetta (strain ATCC 50818 / BSB-021)</name>
    <dbReference type="NCBI Taxonomy" id="946362"/>
    <lineage>
        <taxon>Eukaryota</taxon>
        <taxon>Choanoflagellata</taxon>
        <taxon>Craspedida</taxon>
        <taxon>Salpingoecidae</taxon>
        <taxon>Salpingoeca</taxon>
    </lineage>
</organism>
<dbReference type="Gene3D" id="3.80.10.10">
    <property type="entry name" value="Ribonuclease Inhibitor"/>
    <property type="match status" value="1"/>
</dbReference>
<dbReference type="GeneID" id="16077694"/>
<dbReference type="InParanoid" id="F2U0W4"/>
<dbReference type="SUPFAM" id="SSF52047">
    <property type="entry name" value="RNI-like"/>
    <property type="match status" value="1"/>
</dbReference>
<sequence>MAGNDDTFPAWFETLIRSIEDGSCGGRVSFGERDPRWSTKLTTNMTEKLAEVLRTHHEIVTDLTLTFIDFGAAGGAALAESLGSLNSLQSLQLSNLDFGSNGGAALAESLGKPAIPSAVST</sequence>